<evidence type="ECO:0000313" key="5">
    <source>
        <dbReference type="EMBL" id="RKO83470.1"/>
    </source>
</evidence>
<evidence type="ECO:0000313" key="6">
    <source>
        <dbReference type="Proteomes" id="UP000269721"/>
    </source>
</evidence>
<dbReference type="GO" id="GO:0005737">
    <property type="term" value="C:cytoplasm"/>
    <property type="evidence" value="ECO:0007669"/>
    <property type="project" value="TreeGrafter"/>
</dbReference>
<dbReference type="GO" id="GO:0005634">
    <property type="term" value="C:nucleus"/>
    <property type="evidence" value="ECO:0007669"/>
    <property type="project" value="TreeGrafter"/>
</dbReference>
<dbReference type="OrthoDB" id="449052at2759"/>
<dbReference type="PANTHER" id="PTHR13780:SF128">
    <property type="entry name" value="CBS DOMAIN-CONTAINING PROTEIN"/>
    <property type="match status" value="1"/>
</dbReference>
<dbReference type="SMART" id="SM00116">
    <property type="entry name" value="CBS"/>
    <property type="match status" value="2"/>
</dbReference>
<evidence type="ECO:0000256" key="2">
    <source>
        <dbReference type="ARBA" id="ARBA00023122"/>
    </source>
</evidence>
<dbReference type="PROSITE" id="PS51371">
    <property type="entry name" value="CBS"/>
    <property type="match status" value="2"/>
</dbReference>
<keyword evidence="1" id="KW-0677">Repeat</keyword>
<dbReference type="InterPro" id="IPR000644">
    <property type="entry name" value="CBS_dom"/>
</dbReference>
<reference evidence="6" key="1">
    <citation type="journal article" date="2018" name="Nat. Microbiol.">
        <title>Leveraging single-cell genomics to expand the fungal tree of life.</title>
        <authorList>
            <person name="Ahrendt S.R."/>
            <person name="Quandt C.A."/>
            <person name="Ciobanu D."/>
            <person name="Clum A."/>
            <person name="Salamov A."/>
            <person name="Andreopoulos B."/>
            <person name="Cheng J.F."/>
            <person name="Woyke T."/>
            <person name="Pelin A."/>
            <person name="Henrissat B."/>
            <person name="Reynolds N.K."/>
            <person name="Benny G.L."/>
            <person name="Smith M.E."/>
            <person name="James T.Y."/>
            <person name="Grigoriev I.V."/>
        </authorList>
    </citation>
    <scope>NUCLEOTIDE SEQUENCE [LARGE SCALE GENOMIC DNA]</scope>
</reference>
<dbReference type="EMBL" id="ML001204">
    <property type="protein sequence ID" value="RKO83470.1"/>
    <property type="molecule type" value="Genomic_DNA"/>
</dbReference>
<keyword evidence="2 3" id="KW-0129">CBS domain</keyword>
<dbReference type="InterPro" id="IPR050511">
    <property type="entry name" value="AMPK_gamma/SDS23_families"/>
</dbReference>
<protein>
    <recommendedName>
        <fullName evidence="4">CBS domain-containing protein</fullName>
    </recommendedName>
</protein>
<dbReference type="InterPro" id="IPR046342">
    <property type="entry name" value="CBS_dom_sf"/>
</dbReference>
<name>A0A4P9VYR2_9FUNG</name>
<feature type="domain" description="CBS" evidence="4">
    <location>
        <begin position="120"/>
        <end position="176"/>
    </location>
</feature>
<evidence type="ECO:0000256" key="1">
    <source>
        <dbReference type="ARBA" id="ARBA00022737"/>
    </source>
</evidence>
<feature type="domain" description="CBS" evidence="4">
    <location>
        <begin position="202"/>
        <end position="261"/>
    </location>
</feature>
<sequence>MLSILDIVLYMMNLPVSNSHRQDTLSSIKTASLIGRSDEGRSMWVALPTDPLMESLEPMFKGVHRLLIPKFDIGEAGTEETKHGVPSLYRVVTQTDVARFLLRVCDPAALSRTIRDAGLGVAPVAACSDLATTRDVLADMAAHATSAVPVIDSKGTLVGTLSVADLGWKLAEDGEETDLHPLVSLVEELETISVADFLANLKGRAAAVTCRPHDSVGEVLRLCVVQRVHRVWVCDEAGAPFGVVSLTDLIRHLVEREREATLEGGQL</sequence>
<dbReference type="PANTHER" id="PTHR13780">
    <property type="entry name" value="AMP-ACTIVATED PROTEIN KINASE, GAMMA REGULATORY SUBUNIT"/>
    <property type="match status" value="1"/>
</dbReference>
<keyword evidence="6" id="KW-1185">Reference proteome</keyword>
<gene>
    <name evidence="5" type="ORF">BDK51DRAFT_50880</name>
</gene>
<evidence type="ECO:0000256" key="3">
    <source>
        <dbReference type="PROSITE-ProRule" id="PRU00703"/>
    </source>
</evidence>
<dbReference type="Proteomes" id="UP000269721">
    <property type="component" value="Unassembled WGS sequence"/>
</dbReference>
<organism evidence="5 6">
    <name type="scientific">Blyttiomyces helicus</name>
    <dbReference type="NCBI Taxonomy" id="388810"/>
    <lineage>
        <taxon>Eukaryota</taxon>
        <taxon>Fungi</taxon>
        <taxon>Fungi incertae sedis</taxon>
        <taxon>Chytridiomycota</taxon>
        <taxon>Chytridiomycota incertae sedis</taxon>
        <taxon>Chytridiomycetes</taxon>
        <taxon>Chytridiomycetes incertae sedis</taxon>
        <taxon>Blyttiomyces</taxon>
    </lineage>
</organism>
<proteinExistence type="predicted"/>
<evidence type="ECO:0000259" key="4">
    <source>
        <dbReference type="PROSITE" id="PS51371"/>
    </source>
</evidence>
<dbReference type="Pfam" id="PF00571">
    <property type="entry name" value="CBS"/>
    <property type="match status" value="2"/>
</dbReference>
<accession>A0A4P9VYR2</accession>
<dbReference type="SUPFAM" id="SSF54631">
    <property type="entry name" value="CBS-domain pair"/>
    <property type="match status" value="1"/>
</dbReference>
<dbReference type="Gene3D" id="3.10.580.10">
    <property type="entry name" value="CBS-domain"/>
    <property type="match status" value="1"/>
</dbReference>
<dbReference type="AlphaFoldDB" id="A0A4P9VYR2"/>